<gene>
    <name evidence="2" type="ORF">IPV69_16140</name>
</gene>
<feature type="chain" id="PRO_5034812210" description="Lipoprotein" evidence="1">
    <location>
        <begin position="22"/>
        <end position="205"/>
    </location>
</feature>
<feature type="signal peptide" evidence="1">
    <location>
        <begin position="1"/>
        <end position="21"/>
    </location>
</feature>
<accession>A0A7M2WT80</accession>
<sequence>MKICRPPAMPCCLLLALMASAPVGCARYEYDLVSPPELARHVGAEPVVVAQDPLEYRFQTVESRLVMQIHNPTADAVQLIGEKTVLVDPQGQSHPMRSQTIAPNSFIKVILPPMPTRLERTGPSFGVGVGVGIGSAGHRRYPGSFTYGGPLEDPYYDEPQYYAVYDVNDGSFWVWEGEGSVRLTLVFARDGKPISHAWVIGRKKV</sequence>
<name>A0A7M2WT80_9BACT</name>
<dbReference type="AlphaFoldDB" id="A0A7M2WT80"/>
<reference evidence="2 3" key="1">
    <citation type="submission" date="2020-10" db="EMBL/GenBank/DDBJ databases">
        <title>Wide distribution of Phycisphaera-like planctomycetes from WD2101 soil group in peatlands and genome analysis of the first cultivated representative.</title>
        <authorList>
            <person name="Dedysh S.N."/>
            <person name="Beletsky A.V."/>
            <person name="Ivanova A."/>
            <person name="Kulichevskaya I.S."/>
            <person name="Suzina N.E."/>
            <person name="Philippov D.A."/>
            <person name="Rakitin A.L."/>
            <person name="Mardanov A.V."/>
            <person name="Ravin N.V."/>
        </authorList>
    </citation>
    <scope>NUCLEOTIDE SEQUENCE [LARGE SCALE GENOMIC DNA]</scope>
    <source>
        <strain evidence="2 3">M1803</strain>
    </source>
</reference>
<dbReference type="Proteomes" id="UP000593765">
    <property type="component" value="Chromosome"/>
</dbReference>
<protein>
    <recommendedName>
        <fullName evidence="4">Lipoprotein</fullName>
    </recommendedName>
</protein>
<keyword evidence="3" id="KW-1185">Reference proteome</keyword>
<proteinExistence type="predicted"/>
<evidence type="ECO:0008006" key="4">
    <source>
        <dbReference type="Google" id="ProtNLM"/>
    </source>
</evidence>
<dbReference type="EMBL" id="CP063458">
    <property type="protein sequence ID" value="QOV87810.1"/>
    <property type="molecule type" value="Genomic_DNA"/>
</dbReference>
<evidence type="ECO:0000313" key="3">
    <source>
        <dbReference type="Proteomes" id="UP000593765"/>
    </source>
</evidence>
<evidence type="ECO:0000313" key="2">
    <source>
        <dbReference type="EMBL" id="QOV87810.1"/>
    </source>
</evidence>
<dbReference type="RefSeq" id="WP_206290720.1">
    <property type="nucleotide sequence ID" value="NZ_CP063458.1"/>
</dbReference>
<keyword evidence="1" id="KW-0732">Signal</keyword>
<evidence type="ECO:0000256" key="1">
    <source>
        <dbReference type="SAM" id="SignalP"/>
    </source>
</evidence>
<dbReference type="KEGG" id="hbs:IPV69_16140"/>
<organism evidence="2 3">
    <name type="scientific">Humisphaera borealis</name>
    <dbReference type="NCBI Taxonomy" id="2807512"/>
    <lineage>
        <taxon>Bacteria</taxon>
        <taxon>Pseudomonadati</taxon>
        <taxon>Planctomycetota</taxon>
        <taxon>Phycisphaerae</taxon>
        <taxon>Tepidisphaerales</taxon>
        <taxon>Tepidisphaeraceae</taxon>
        <taxon>Humisphaera</taxon>
    </lineage>
</organism>